<feature type="transmembrane region" description="Helical" evidence="19">
    <location>
        <begin position="365"/>
        <end position="394"/>
    </location>
</feature>
<protein>
    <recommendedName>
        <fullName evidence="15">Vesicular inhibitory amino acid transporter</fullName>
    </recommendedName>
    <alternativeName>
        <fullName evidence="16">Solute carrier family 32 member 1</fullName>
    </alternativeName>
    <alternativeName>
        <fullName evidence="17">Vesicular GABA transporter</fullName>
    </alternativeName>
</protein>
<evidence type="ECO:0000313" key="23">
    <source>
        <dbReference type="Proteomes" id="UP000054630"/>
    </source>
</evidence>
<feature type="transmembrane region" description="Helical" evidence="19">
    <location>
        <begin position="415"/>
        <end position="432"/>
    </location>
</feature>
<evidence type="ECO:0000256" key="18">
    <source>
        <dbReference type="ARBA" id="ARBA00046163"/>
    </source>
</evidence>
<evidence type="ECO:0000256" key="16">
    <source>
        <dbReference type="ARBA" id="ARBA00041574"/>
    </source>
</evidence>
<evidence type="ECO:0000256" key="2">
    <source>
        <dbReference type="ARBA" id="ARBA00008066"/>
    </source>
</evidence>
<keyword evidence="3" id="KW-0813">Transport</keyword>
<dbReference type="EMBL" id="JYDL01000212">
    <property type="protein sequence ID" value="KRX13247.1"/>
    <property type="molecule type" value="Genomic_DNA"/>
</dbReference>
<dbReference type="OrthoDB" id="6021076at2759"/>
<feature type="transmembrane region" description="Helical" evidence="19">
    <location>
        <begin position="187"/>
        <end position="206"/>
    </location>
</feature>
<evidence type="ECO:0000256" key="10">
    <source>
        <dbReference type="ARBA" id="ARBA00023329"/>
    </source>
</evidence>
<dbReference type="AlphaFoldDB" id="A0A0V0RFR5"/>
<evidence type="ECO:0000256" key="4">
    <source>
        <dbReference type="ARBA" id="ARBA00022692"/>
    </source>
</evidence>
<name>A0A0V0RFR5_9BILA</name>
<dbReference type="GO" id="GO:0060077">
    <property type="term" value="C:inhibitory synapse"/>
    <property type="evidence" value="ECO:0007669"/>
    <property type="project" value="UniProtKB-ARBA"/>
</dbReference>
<comment type="catalytic activity">
    <reaction evidence="14">
        <text>4-aminobutanoate(out) + n H(+)(in) = 4-aminobutanoate(in) + n H(+)(out)</text>
        <dbReference type="Rhea" id="RHEA:70979"/>
        <dbReference type="ChEBI" id="CHEBI:15378"/>
        <dbReference type="ChEBI" id="CHEBI:59888"/>
    </reaction>
</comment>
<keyword evidence="8 19" id="KW-0472">Membrane</keyword>
<evidence type="ECO:0000256" key="6">
    <source>
        <dbReference type="ARBA" id="ARBA00022989"/>
    </source>
</evidence>
<reference evidence="21 23" key="1">
    <citation type="submission" date="2015-01" db="EMBL/GenBank/DDBJ databases">
        <title>Evolution of Trichinella species and genotypes.</title>
        <authorList>
            <person name="Korhonen P.K."/>
            <person name="Edoardo P."/>
            <person name="Giuseppe L.R."/>
            <person name="Gasser R.B."/>
        </authorList>
    </citation>
    <scope>NUCLEOTIDE SEQUENCE [LARGE SCALE GENOMIC DNA]</scope>
    <source>
        <strain evidence="21">ISS37</strain>
    </source>
</reference>
<dbReference type="GO" id="GO:0051939">
    <property type="term" value="P:gamma-aminobutyric acid import"/>
    <property type="evidence" value="ECO:0007669"/>
    <property type="project" value="UniProtKB-ARBA"/>
</dbReference>
<proteinExistence type="inferred from homology"/>
<comment type="caution">
    <text evidence="21">The sequence shown here is derived from an EMBL/GenBank/DDBJ whole genome shotgun (WGS) entry which is preliminary data.</text>
</comment>
<evidence type="ECO:0000256" key="5">
    <source>
        <dbReference type="ARBA" id="ARBA00022775"/>
    </source>
</evidence>
<evidence type="ECO:0000256" key="17">
    <source>
        <dbReference type="ARBA" id="ARBA00042394"/>
    </source>
</evidence>
<organism evidence="21 23">
    <name type="scientific">Trichinella nelsoni</name>
    <dbReference type="NCBI Taxonomy" id="6336"/>
    <lineage>
        <taxon>Eukaryota</taxon>
        <taxon>Metazoa</taxon>
        <taxon>Ecdysozoa</taxon>
        <taxon>Nematoda</taxon>
        <taxon>Enoplea</taxon>
        <taxon>Dorylaimia</taxon>
        <taxon>Trichinellida</taxon>
        <taxon>Trichinellidae</taxon>
        <taxon>Trichinella</taxon>
    </lineage>
</organism>
<dbReference type="Gene3D" id="1.20.1740.10">
    <property type="entry name" value="Amino acid/polyamine transporter I"/>
    <property type="match status" value="1"/>
</dbReference>
<comment type="similarity">
    <text evidence="2">Belongs to the amino acid/polyamine transporter 2 family.</text>
</comment>
<comment type="subcellular location">
    <subcellularLocation>
        <location evidence="1">Cytoplasmic vesicle membrane</location>
        <topology evidence="1">Multi-pass membrane protein</topology>
    </subcellularLocation>
    <subcellularLocation>
        <location evidence="11">Presynapse</location>
    </subcellularLocation>
</comment>
<keyword evidence="5" id="KW-0532">Neurotransmitter transport</keyword>
<evidence type="ECO:0000256" key="19">
    <source>
        <dbReference type="SAM" id="Phobius"/>
    </source>
</evidence>
<keyword evidence="6 19" id="KW-1133">Transmembrane helix</keyword>
<dbReference type="FunFam" id="1.20.1740.10:FF:000062">
    <property type="entry name" value="Vesicular inhibitory amino acid transporter"/>
    <property type="match status" value="1"/>
</dbReference>
<dbReference type="GO" id="GO:0006836">
    <property type="term" value="P:neurotransmitter transport"/>
    <property type="evidence" value="ECO:0007669"/>
    <property type="project" value="UniProtKB-KW"/>
</dbReference>
<feature type="domain" description="Amino acid transporter transmembrane" evidence="20">
    <location>
        <begin position="106"/>
        <end position="495"/>
    </location>
</feature>
<dbReference type="Pfam" id="PF01490">
    <property type="entry name" value="Aa_trans"/>
    <property type="match status" value="1"/>
</dbReference>
<feature type="transmembrane region" description="Helical" evidence="19">
    <location>
        <begin position="438"/>
        <end position="460"/>
    </location>
</feature>
<evidence type="ECO:0000256" key="8">
    <source>
        <dbReference type="ARBA" id="ARBA00023136"/>
    </source>
</evidence>
<evidence type="ECO:0000313" key="22">
    <source>
        <dbReference type="EMBL" id="KRX22498.1"/>
    </source>
</evidence>
<evidence type="ECO:0000313" key="21">
    <source>
        <dbReference type="EMBL" id="KRX13247.1"/>
    </source>
</evidence>
<dbReference type="STRING" id="6336.A0A0V0RFR5"/>
<evidence type="ECO:0000256" key="13">
    <source>
        <dbReference type="ARBA" id="ARBA00035961"/>
    </source>
</evidence>
<dbReference type="GO" id="GO:0140800">
    <property type="term" value="F:gamma-aminobutyric acid:proton antiporter activity"/>
    <property type="evidence" value="ECO:0007669"/>
    <property type="project" value="UniProtKB-ARBA"/>
</dbReference>
<dbReference type="GO" id="GO:0015179">
    <property type="term" value="F:L-amino acid transmembrane transporter activity"/>
    <property type="evidence" value="ECO:0007669"/>
    <property type="project" value="TreeGrafter"/>
</dbReference>
<feature type="transmembrane region" description="Helical" evidence="19">
    <location>
        <begin position="250"/>
        <end position="269"/>
    </location>
</feature>
<dbReference type="GO" id="GO:0005774">
    <property type="term" value="C:vacuolar membrane"/>
    <property type="evidence" value="ECO:0007669"/>
    <property type="project" value="TreeGrafter"/>
</dbReference>
<dbReference type="PANTHER" id="PTHR22950:SF689">
    <property type="entry name" value="VESICULAR INHIBITORY AMINO ACID TRANSPORTER"/>
    <property type="match status" value="1"/>
</dbReference>
<keyword evidence="7" id="KW-0770">Synapse</keyword>
<keyword evidence="4 19" id="KW-0812">Transmembrane</keyword>
<evidence type="ECO:0000256" key="1">
    <source>
        <dbReference type="ARBA" id="ARBA00004439"/>
    </source>
</evidence>
<comment type="catalytic activity">
    <reaction evidence="12">
        <text>beta-alanine(out) + n H(+)(in) = beta-alanine(in) + n H(+)(out)</text>
        <dbReference type="Rhea" id="RHEA:70987"/>
        <dbReference type="ChEBI" id="CHEBI:15378"/>
        <dbReference type="ChEBI" id="CHEBI:57966"/>
    </reaction>
</comment>
<dbReference type="EMBL" id="JYDL01000031">
    <property type="protein sequence ID" value="KRX22498.1"/>
    <property type="molecule type" value="Genomic_DNA"/>
</dbReference>
<dbReference type="GO" id="GO:0015187">
    <property type="term" value="F:glycine transmembrane transporter activity"/>
    <property type="evidence" value="ECO:0007669"/>
    <property type="project" value="UniProtKB-ARBA"/>
</dbReference>
<dbReference type="Proteomes" id="UP000054630">
    <property type="component" value="Unassembled WGS sequence"/>
</dbReference>
<dbReference type="PANTHER" id="PTHR22950">
    <property type="entry name" value="AMINO ACID TRANSPORTER"/>
    <property type="match status" value="1"/>
</dbReference>
<feature type="transmembrane region" description="Helical" evidence="19">
    <location>
        <begin position="289"/>
        <end position="306"/>
    </location>
</feature>
<accession>A0A0V0RFR5</accession>
<comment type="function">
    <text evidence="18">Antiporter that exchanges vesicular protons for cytosolic 4-aminobutanoate or to a lesser extend glycine, thus allowing their secretion from nerve terminals. The transport is equally dependent on the chemical and electrical components of the proton gradient. May also transport beta-alanine. Acidification of GABAergic synaptic vesicles is a prerequisite for 4-aminobutanoate uptake.</text>
</comment>
<gene>
    <name evidence="21" type="primary">unc-47</name>
    <name evidence="21" type="ORF">T07_12276</name>
    <name evidence="22" type="ORF">T07_1652</name>
</gene>
<feature type="transmembrane region" description="Helical" evidence="19">
    <location>
        <begin position="137"/>
        <end position="161"/>
    </location>
</feature>
<feature type="transmembrane region" description="Helical" evidence="19">
    <location>
        <begin position="111"/>
        <end position="131"/>
    </location>
</feature>
<evidence type="ECO:0000256" key="7">
    <source>
        <dbReference type="ARBA" id="ARBA00023018"/>
    </source>
</evidence>
<dbReference type="GO" id="GO:0030659">
    <property type="term" value="C:cytoplasmic vesicle membrane"/>
    <property type="evidence" value="ECO:0007669"/>
    <property type="project" value="UniProtKB-SubCell"/>
</dbReference>
<evidence type="ECO:0000256" key="15">
    <source>
        <dbReference type="ARBA" id="ARBA00039542"/>
    </source>
</evidence>
<evidence type="ECO:0000256" key="12">
    <source>
        <dbReference type="ARBA" id="ARBA00035892"/>
    </source>
</evidence>
<evidence type="ECO:0000259" key="20">
    <source>
        <dbReference type="Pfam" id="PF01490"/>
    </source>
</evidence>
<keyword evidence="10" id="KW-0968">Cytoplasmic vesicle</keyword>
<keyword evidence="9" id="KW-0966">Cell projection</keyword>
<comment type="catalytic activity">
    <reaction evidence="13">
        <text>glycine(out) + n H(+)(in) = glycine(in) + n H(+)(out)</text>
        <dbReference type="Rhea" id="RHEA:70983"/>
        <dbReference type="ChEBI" id="CHEBI:15378"/>
        <dbReference type="ChEBI" id="CHEBI:57305"/>
    </reaction>
</comment>
<dbReference type="InterPro" id="IPR013057">
    <property type="entry name" value="AA_transpt_TM"/>
</dbReference>
<keyword evidence="23" id="KW-1185">Reference proteome</keyword>
<sequence>MRLSCGRTKIEDVTAERITTMNRDSSIPLRQLKSVPDEVSISKENYNQVRNSNVVNDSYGTFYDDYGNYASSDTGSEEAAWMQNTGNTLFSRDDDGESHIAATVKIGSFQAGWNVTNAIQGMFIVSLPYTILHGGFWSIFALVLVAYVCYYTGLILVECLYDENGVRRHGSYKAVAEVCWGKRWGGILVFSAQMIELLMTCILYIVLCGDLMENSFPTITTDKMGWMLLSAAALLPCAFLRDLRAVSWLSFWNAVTHVLINLIVVIYCFTRASQWTWSSLKITVNSRTFPTVLGIIVFSYTSHIFLPSLEGSMEDRRQFRAMLKWSHFAAALFKALFALFGFLTFGEFTEEEVTNNLPSQQFKAVINVILVLKALLSYPLPYFTIVQLLEELLFHGNQGSRFPSCFWSDTTMKDWALALRICLVLFTLFMAITTPHFALLMGLVGNITGTLLSFVWPCVFHLKLKKQKLSKYVVYCDWAILTFGVLFGLIGIYFSSTELYRAIQVVDEYS</sequence>
<feature type="transmembrane region" description="Helical" evidence="19">
    <location>
        <begin position="472"/>
        <end position="494"/>
    </location>
</feature>
<evidence type="ECO:0000256" key="11">
    <source>
        <dbReference type="ARBA" id="ARBA00034106"/>
    </source>
</evidence>
<evidence type="ECO:0000256" key="3">
    <source>
        <dbReference type="ARBA" id="ARBA00022448"/>
    </source>
</evidence>
<evidence type="ECO:0000256" key="9">
    <source>
        <dbReference type="ARBA" id="ARBA00023273"/>
    </source>
</evidence>
<evidence type="ECO:0000256" key="14">
    <source>
        <dbReference type="ARBA" id="ARBA00036440"/>
    </source>
</evidence>
<feature type="transmembrane region" description="Helical" evidence="19">
    <location>
        <begin position="327"/>
        <end position="345"/>
    </location>
</feature>
<dbReference type="GO" id="GO:0098793">
    <property type="term" value="C:presynapse"/>
    <property type="evidence" value="ECO:0007669"/>
    <property type="project" value="UniProtKB-SubCell"/>
</dbReference>
<feature type="transmembrane region" description="Helical" evidence="19">
    <location>
        <begin position="226"/>
        <end position="243"/>
    </location>
</feature>